<gene>
    <name evidence="2" type="ORF">THRCLA_09531</name>
</gene>
<feature type="transmembrane region" description="Helical" evidence="1">
    <location>
        <begin position="111"/>
        <end position="130"/>
    </location>
</feature>
<reference evidence="2 3" key="1">
    <citation type="journal article" date="2014" name="Genome Biol. Evol.">
        <title>The secreted proteins of Achlya hypogyna and Thraustotheca clavata identify the ancestral oomycete secretome and reveal gene acquisitions by horizontal gene transfer.</title>
        <authorList>
            <person name="Misner I."/>
            <person name="Blouin N."/>
            <person name="Leonard G."/>
            <person name="Richards T.A."/>
            <person name="Lane C.E."/>
        </authorList>
    </citation>
    <scope>NUCLEOTIDE SEQUENCE [LARGE SCALE GENOMIC DNA]</scope>
    <source>
        <strain evidence="2 3">ATCC 34112</strain>
    </source>
</reference>
<feature type="transmembrane region" description="Helical" evidence="1">
    <location>
        <begin position="12"/>
        <end position="32"/>
    </location>
</feature>
<protein>
    <recommendedName>
        <fullName evidence="4">Transmembrane protein</fullName>
    </recommendedName>
</protein>
<dbReference type="Proteomes" id="UP000243217">
    <property type="component" value="Unassembled WGS sequence"/>
</dbReference>
<dbReference type="AlphaFoldDB" id="A0A1V9YVZ2"/>
<keyword evidence="3" id="KW-1185">Reference proteome</keyword>
<feature type="transmembrane region" description="Helical" evidence="1">
    <location>
        <begin position="150"/>
        <end position="170"/>
    </location>
</feature>
<sequence>MANQQCNVSDFQAGGLYQVFGYTVSMFAFWAVENSNGNTMYIGQALLQMSTKWLTFKLIFRLCLSAYIVRCMWKKYYRHYSHLVNNIRLFGVKDAPKVYEFEIVVGDPTSIILLNPVVSVLFVIDFWISVDFVSKAFYHIAQLVSMKEFFLAYLYLSRTLWFAYGTLSVVSHVLKKLHCERYFRGIDPTWTAIVVATIAGPFTYLQSRIALFAQIYQFLFTIIALDKDVIEASLPATLYVCTIGTLPLIFGFLPRCRIYPQARI</sequence>
<proteinExistence type="predicted"/>
<evidence type="ECO:0008006" key="4">
    <source>
        <dbReference type="Google" id="ProtNLM"/>
    </source>
</evidence>
<accession>A0A1V9YVZ2</accession>
<evidence type="ECO:0000313" key="2">
    <source>
        <dbReference type="EMBL" id="OQR89881.1"/>
    </source>
</evidence>
<feature type="transmembrane region" description="Helical" evidence="1">
    <location>
        <begin position="52"/>
        <end position="73"/>
    </location>
</feature>
<name>A0A1V9YVZ2_9STRA</name>
<keyword evidence="1" id="KW-0812">Transmembrane</keyword>
<evidence type="ECO:0000256" key="1">
    <source>
        <dbReference type="SAM" id="Phobius"/>
    </source>
</evidence>
<evidence type="ECO:0000313" key="3">
    <source>
        <dbReference type="Proteomes" id="UP000243217"/>
    </source>
</evidence>
<feature type="transmembrane region" description="Helical" evidence="1">
    <location>
        <begin position="190"/>
        <end position="216"/>
    </location>
</feature>
<comment type="caution">
    <text evidence="2">The sequence shown here is derived from an EMBL/GenBank/DDBJ whole genome shotgun (WGS) entry which is preliminary data.</text>
</comment>
<organism evidence="2 3">
    <name type="scientific">Thraustotheca clavata</name>
    <dbReference type="NCBI Taxonomy" id="74557"/>
    <lineage>
        <taxon>Eukaryota</taxon>
        <taxon>Sar</taxon>
        <taxon>Stramenopiles</taxon>
        <taxon>Oomycota</taxon>
        <taxon>Saprolegniomycetes</taxon>
        <taxon>Saprolegniales</taxon>
        <taxon>Achlyaceae</taxon>
        <taxon>Thraustotheca</taxon>
    </lineage>
</organism>
<keyword evidence="1" id="KW-1133">Transmembrane helix</keyword>
<keyword evidence="1" id="KW-0472">Membrane</keyword>
<feature type="transmembrane region" description="Helical" evidence="1">
    <location>
        <begin position="236"/>
        <end position="253"/>
    </location>
</feature>
<dbReference type="EMBL" id="JNBS01002638">
    <property type="protein sequence ID" value="OQR89881.1"/>
    <property type="molecule type" value="Genomic_DNA"/>
</dbReference>